<dbReference type="InterPro" id="IPR013417">
    <property type="entry name" value="CHP02588"/>
</dbReference>
<reference evidence="2 3" key="1">
    <citation type="submission" date="2018-05" db="EMBL/GenBank/DDBJ databases">
        <title>Novel Campyloabacter and Helicobacter Species and Strains.</title>
        <authorList>
            <person name="Mannion A.J."/>
            <person name="Shen Z."/>
            <person name="Fox J.G."/>
        </authorList>
    </citation>
    <scope>NUCLEOTIDE SEQUENCE [LARGE SCALE GENOMIC DNA]</scope>
    <source>
        <strain evidence="3">MIT17-670</strain>
    </source>
</reference>
<evidence type="ECO:0000313" key="2">
    <source>
        <dbReference type="EMBL" id="TKX32521.1"/>
    </source>
</evidence>
<feature type="transmembrane region" description="Helical" evidence="1">
    <location>
        <begin position="46"/>
        <end position="66"/>
    </location>
</feature>
<comment type="caution">
    <text evidence="2">The sequence shown here is derived from an EMBL/GenBank/DDBJ whole genome shotgun (WGS) entry which is preliminary data.</text>
</comment>
<keyword evidence="1" id="KW-0812">Transmembrane</keyword>
<accession>A0A4U7BP87</accession>
<evidence type="ECO:0000256" key="1">
    <source>
        <dbReference type="SAM" id="Phobius"/>
    </source>
</evidence>
<evidence type="ECO:0000313" key="3">
    <source>
        <dbReference type="Proteomes" id="UP000310353"/>
    </source>
</evidence>
<dbReference type="AlphaFoldDB" id="A0A4U7BP87"/>
<proteinExistence type="predicted"/>
<dbReference type="EMBL" id="NXMA01000004">
    <property type="protein sequence ID" value="TKX32521.1"/>
    <property type="molecule type" value="Genomic_DNA"/>
</dbReference>
<keyword evidence="3" id="KW-1185">Reference proteome</keyword>
<dbReference type="Proteomes" id="UP000310353">
    <property type="component" value="Unassembled WGS sequence"/>
</dbReference>
<name>A0A4U7BP87_9BACT</name>
<keyword evidence="1" id="KW-1133">Transmembrane helix</keyword>
<dbReference type="Pfam" id="PF09624">
    <property type="entry name" value="DUF2393"/>
    <property type="match status" value="1"/>
</dbReference>
<gene>
    <name evidence="2" type="ORF">CQA76_02560</name>
</gene>
<sequence>MEKIKEIVLFYATHLYLVDYMLILLVFFLFVCVTLLCVFLRHRPVIALFIIAINLILCFVIYIFGYKLIDYEVRNRKIAIIEQRIIKTSGDLIVDFNITNTSKNNFKECKITAKVFKSILPQDNIINKYKNQLIPFRIKSQKLKDLKKNTTQFQRIAFENFDYDNNYTIGLSSECF</sequence>
<keyword evidence="1" id="KW-0472">Membrane</keyword>
<dbReference type="OrthoDB" id="5361736at2"/>
<organism evidence="2 3">
    <name type="scientific">Campylobacter aviculae</name>
    <dbReference type="NCBI Taxonomy" id="2510190"/>
    <lineage>
        <taxon>Bacteria</taxon>
        <taxon>Pseudomonadati</taxon>
        <taxon>Campylobacterota</taxon>
        <taxon>Epsilonproteobacteria</taxon>
        <taxon>Campylobacterales</taxon>
        <taxon>Campylobacteraceae</taxon>
        <taxon>Campylobacter</taxon>
    </lineage>
</organism>
<evidence type="ECO:0008006" key="4">
    <source>
        <dbReference type="Google" id="ProtNLM"/>
    </source>
</evidence>
<dbReference type="RefSeq" id="WP_137621887.1">
    <property type="nucleotide sequence ID" value="NZ_NXMA01000004.1"/>
</dbReference>
<protein>
    <recommendedName>
        <fullName evidence="4">DUF2393 domain-containing protein</fullName>
    </recommendedName>
</protein>